<sequence>MIIKLTDPGHSHLFGAQVWVGGGGAEFWVVLTVTHPRVEEHQAILKKSISPKSPRALGGARAGTRGCAGGRIGGCARTDGPRAVSTCWAAPAAVTHCLQKGIGTSIAMKLLVAGIF</sequence>
<comment type="caution">
    <text evidence="1">The sequence shown here is derived from an EMBL/GenBank/DDBJ whole genome shotgun (WGS) entry which is preliminary data.</text>
</comment>
<dbReference type="AlphaFoldDB" id="A0AAV4QXV6"/>
<evidence type="ECO:0000313" key="1">
    <source>
        <dbReference type="EMBL" id="GIY14080.1"/>
    </source>
</evidence>
<evidence type="ECO:0000313" key="2">
    <source>
        <dbReference type="Proteomes" id="UP001054837"/>
    </source>
</evidence>
<keyword evidence="2" id="KW-1185">Reference proteome</keyword>
<proteinExistence type="predicted"/>
<dbReference type="Proteomes" id="UP001054837">
    <property type="component" value="Unassembled WGS sequence"/>
</dbReference>
<protein>
    <submittedName>
        <fullName evidence="1">Uncharacterized protein</fullName>
    </submittedName>
</protein>
<gene>
    <name evidence="1" type="ORF">CDAR_183581</name>
</gene>
<reference evidence="1 2" key="1">
    <citation type="submission" date="2021-06" db="EMBL/GenBank/DDBJ databases">
        <title>Caerostris darwini draft genome.</title>
        <authorList>
            <person name="Kono N."/>
            <person name="Arakawa K."/>
        </authorList>
    </citation>
    <scope>NUCLEOTIDE SEQUENCE [LARGE SCALE GENOMIC DNA]</scope>
</reference>
<organism evidence="1 2">
    <name type="scientific">Caerostris darwini</name>
    <dbReference type="NCBI Taxonomy" id="1538125"/>
    <lineage>
        <taxon>Eukaryota</taxon>
        <taxon>Metazoa</taxon>
        <taxon>Ecdysozoa</taxon>
        <taxon>Arthropoda</taxon>
        <taxon>Chelicerata</taxon>
        <taxon>Arachnida</taxon>
        <taxon>Araneae</taxon>
        <taxon>Araneomorphae</taxon>
        <taxon>Entelegynae</taxon>
        <taxon>Araneoidea</taxon>
        <taxon>Araneidae</taxon>
        <taxon>Caerostris</taxon>
    </lineage>
</organism>
<accession>A0AAV4QXV6</accession>
<dbReference type="EMBL" id="BPLQ01005318">
    <property type="protein sequence ID" value="GIY14080.1"/>
    <property type="molecule type" value="Genomic_DNA"/>
</dbReference>
<name>A0AAV4QXV6_9ARAC</name>